<feature type="transmembrane region" description="Helical" evidence="4">
    <location>
        <begin position="296"/>
        <end position="318"/>
    </location>
</feature>
<gene>
    <name evidence="5" type="ORF">IBG28_04170</name>
</gene>
<dbReference type="RefSeq" id="WP_111607863.1">
    <property type="nucleotide sequence ID" value="NZ_BMLJ01000014.1"/>
</dbReference>
<dbReference type="OrthoDB" id="1117124at2"/>
<dbReference type="InterPro" id="IPR036259">
    <property type="entry name" value="MFS_trans_sf"/>
</dbReference>
<feature type="transmembrane region" description="Helical" evidence="4">
    <location>
        <begin position="362"/>
        <end position="385"/>
    </location>
</feature>
<protein>
    <submittedName>
        <fullName evidence="5">MFS transporter</fullName>
    </submittedName>
</protein>
<evidence type="ECO:0000256" key="3">
    <source>
        <dbReference type="ARBA" id="ARBA00023136"/>
    </source>
</evidence>
<dbReference type="InterPro" id="IPR011701">
    <property type="entry name" value="MFS"/>
</dbReference>
<feature type="transmembrane region" description="Helical" evidence="4">
    <location>
        <begin position="148"/>
        <end position="169"/>
    </location>
</feature>
<feature type="transmembrane region" description="Helical" evidence="4">
    <location>
        <begin position="391"/>
        <end position="410"/>
    </location>
</feature>
<accession>A0A7H1J8N0</accession>
<evidence type="ECO:0000256" key="2">
    <source>
        <dbReference type="ARBA" id="ARBA00022989"/>
    </source>
</evidence>
<proteinExistence type="predicted"/>
<dbReference type="AlphaFoldDB" id="A0A7H1J8N0"/>
<reference evidence="5 6" key="1">
    <citation type="submission" date="2020-09" db="EMBL/GenBank/DDBJ databases">
        <title>Complete genome sequence of an Arctic sea ice bacterium Marinomonas arctica BSI20414.</title>
        <authorList>
            <person name="Liao L."/>
            <person name="Chen B."/>
        </authorList>
    </citation>
    <scope>NUCLEOTIDE SEQUENCE [LARGE SCALE GENOMIC DNA]</scope>
    <source>
        <strain evidence="5 6">BSI20414</strain>
    </source>
</reference>
<keyword evidence="6" id="KW-1185">Reference proteome</keyword>
<sequence length="413" mass="45483">MTDKEEQKKVDRQNIFKLIVSQFLINLGDVLINPKVTLPWLLQSLGAPLYLLGWLVPIRESGSLLPQLIIAHFIYKVKVRKWVWVLGSLIQSLCVVVIGCAALLLEGASAGWVIIAALVLFSVARGLNSVASKDVLGKTVIKDWRGRVTGWSASASGLITIVMAVYILFFFEGERENFSFYVWGVVLATLIWLLAALMYSSVQEPFSELDDRGKNFFAAFQELGLLKTDAVFREFVIARSLFLCAALGAPYYVLIAQQKSDSALFVLGLFILVSGLASLLSSPFWGLFSDYSSRKVMLMSSLLGALSGIALFLSIKLLSETSHVVWSVAILYFILSVAHQGVRIGRKTYLVNLGEGNKRTSYVSVSNTIIGIVLLGMSSISLLTYMISLEGLILIFSMITLIGCFIVLRLPEV</sequence>
<feature type="transmembrane region" description="Helical" evidence="4">
    <location>
        <begin position="110"/>
        <end position="127"/>
    </location>
</feature>
<feature type="transmembrane region" description="Helical" evidence="4">
    <location>
        <begin position="324"/>
        <end position="342"/>
    </location>
</feature>
<dbReference type="KEGG" id="mard:IBG28_04170"/>
<feature type="transmembrane region" description="Helical" evidence="4">
    <location>
        <begin position="82"/>
        <end position="104"/>
    </location>
</feature>
<evidence type="ECO:0000256" key="4">
    <source>
        <dbReference type="SAM" id="Phobius"/>
    </source>
</evidence>
<dbReference type="Proteomes" id="UP000516370">
    <property type="component" value="Chromosome"/>
</dbReference>
<dbReference type="InterPro" id="IPR052528">
    <property type="entry name" value="Sugar_transport-like"/>
</dbReference>
<evidence type="ECO:0000256" key="1">
    <source>
        <dbReference type="ARBA" id="ARBA00022692"/>
    </source>
</evidence>
<keyword evidence="1 4" id="KW-0812">Transmembrane</keyword>
<evidence type="ECO:0000313" key="6">
    <source>
        <dbReference type="Proteomes" id="UP000516370"/>
    </source>
</evidence>
<feature type="transmembrane region" description="Helical" evidence="4">
    <location>
        <begin position="262"/>
        <end position="284"/>
    </location>
</feature>
<dbReference type="GO" id="GO:0022857">
    <property type="term" value="F:transmembrane transporter activity"/>
    <property type="evidence" value="ECO:0007669"/>
    <property type="project" value="InterPro"/>
</dbReference>
<dbReference type="Gene3D" id="1.20.1250.20">
    <property type="entry name" value="MFS general substrate transporter like domains"/>
    <property type="match status" value="2"/>
</dbReference>
<dbReference type="Pfam" id="PF07690">
    <property type="entry name" value="MFS_1"/>
    <property type="match status" value="1"/>
</dbReference>
<dbReference type="EMBL" id="CP061081">
    <property type="protein sequence ID" value="QNT06846.1"/>
    <property type="molecule type" value="Genomic_DNA"/>
</dbReference>
<evidence type="ECO:0000313" key="5">
    <source>
        <dbReference type="EMBL" id="QNT06846.1"/>
    </source>
</evidence>
<feature type="transmembrane region" description="Helical" evidence="4">
    <location>
        <begin position="236"/>
        <end position="256"/>
    </location>
</feature>
<keyword evidence="2 4" id="KW-1133">Transmembrane helix</keyword>
<feature type="transmembrane region" description="Helical" evidence="4">
    <location>
        <begin position="181"/>
        <end position="202"/>
    </location>
</feature>
<dbReference type="PANTHER" id="PTHR23526:SF2">
    <property type="entry name" value="MAJOR FACILITATOR SUPERFAMILY (MFS) PROFILE DOMAIN-CONTAINING PROTEIN"/>
    <property type="match status" value="1"/>
</dbReference>
<organism evidence="5 6">
    <name type="scientific">Marinomonas arctica</name>
    <dbReference type="NCBI Taxonomy" id="383750"/>
    <lineage>
        <taxon>Bacteria</taxon>
        <taxon>Pseudomonadati</taxon>
        <taxon>Pseudomonadota</taxon>
        <taxon>Gammaproteobacteria</taxon>
        <taxon>Oceanospirillales</taxon>
        <taxon>Oceanospirillaceae</taxon>
        <taxon>Marinomonas</taxon>
    </lineage>
</organism>
<dbReference type="SUPFAM" id="SSF103473">
    <property type="entry name" value="MFS general substrate transporter"/>
    <property type="match status" value="1"/>
</dbReference>
<keyword evidence="3 4" id="KW-0472">Membrane</keyword>
<name>A0A7H1J8N0_9GAMM</name>
<dbReference type="PANTHER" id="PTHR23526">
    <property type="entry name" value="INTEGRAL MEMBRANE TRANSPORT PROTEIN-RELATED"/>
    <property type="match status" value="1"/>
</dbReference>